<comment type="caution">
    <text evidence="1">The sequence shown here is derived from an EMBL/GenBank/DDBJ whole genome shotgun (WGS) entry which is preliminary data.</text>
</comment>
<accession>A0AAW1SX99</accession>
<dbReference type="AlphaFoldDB" id="A0AAW1SX99"/>
<evidence type="ECO:0000313" key="2">
    <source>
        <dbReference type="Proteomes" id="UP001485043"/>
    </source>
</evidence>
<organism evidence="1 2">
    <name type="scientific">Apatococcus fuscideae</name>
    <dbReference type="NCBI Taxonomy" id="2026836"/>
    <lineage>
        <taxon>Eukaryota</taxon>
        <taxon>Viridiplantae</taxon>
        <taxon>Chlorophyta</taxon>
        <taxon>core chlorophytes</taxon>
        <taxon>Trebouxiophyceae</taxon>
        <taxon>Chlorellales</taxon>
        <taxon>Chlorellaceae</taxon>
        <taxon>Apatococcus</taxon>
    </lineage>
</organism>
<dbReference type="EMBL" id="JALJOV010000820">
    <property type="protein sequence ID" value="KAK9861065.1"/>
    <property type="molecule type" value="Genomic_DNA"/>
</dbReference>
<name>A0AAW1SX99_9CHLO</name>
<keyword evidence="2" id="KW-1185">Reference proteome</keyword>
<dbReference type="Proteomes" id="UP001485043">
    <property type="component" value="Unassembled WGS sequence"/>
</dbReference>
<reference evidence="1 2" key="1">
    <citation type="journal article" date="2024" name="Nat. Commun.">
        <title>Phylogenomics reveals the evolutionary origins of lichenization in chlorophyte algae.</title>
        <authorList>
            <person name="Puginier C."/>
            <person name="Libourel C."/>
            <person name="Otte J."/>
            <person name="Skaloud P."/>
            <person name="Haon M."/>
            <person name="Grisel S."/>
            <person name="Petersen M."/>
            <person name="Berrin J.G."/>
            <person name="Delaux P.M."/>
            <person name="Dal Grande F."/>
            <person name="Keller J."/>
        </authorList>
    </citation>
    <scope>NUCLEOTIDE SEQUENCE [LARGE SCALE GENOMIC DNA]</scope>
    <source>
        <strain evidence="1 2">SAG 2523</strain>
    </source>
</reference>
<evidence type="ECO:0000313" key="1">
    <source>
        <dbReference type="EMBL" id="KAK9861065.1"/>
    </source>
</evidence>
<dbReference type="InterPro" id="IPR052965">
    <property type="entry name" value="Pigment-catalase-like"/>
</dbReference>
<proteinExistence type="predicted"/>
<dbReference type="Pfam" id="PF13668">
    <property type="entry name" value="Ferritin_2"/>
    <property type="match status" value="1"/>
</dbReference>
<dbReference type="PANTHER" id="PTHR31694:SF26">
    <property type="entry name" value="OS05G0151100 PROTEIN"/>
    <property type="match status" value="1"/>
</dbReference>
<gene>
    <name evidence="1" type="ORF">WJX84_011969</name>
</gene>
<evidence type="ECO:0008006" key="3">
    <source>
        <dbReference type="Google" id="ProtNLM"/>
    </source>
</evidence>
<protein>
    <recommendedName>
        <fullName evidence="3">Desiccation-related protein PCC13-62</fullName>
    </recommendedName>
</protein>
<dbReference type="PANTHER" id="PTHR31694">
    <property type="entry name" value="DESICCATION-LIKE PROTEIN"/>
    <property type="match status" value="1"/>
</dbReference>
<sequence length="288" mass="30433">MLGVSGNIRTSDAGGPYNVSLLQVQVNEVKAAIAARGPATDKDVVNFALNQECFEGRFDTYGAFGRDFLGDLAGGGPTPLGVKKANLSTTGQALAEEVALIEQGHVTFLRHAGASLPCPLTDITGGFNKFLAQAYGLTPTATAIQEKFGSAFDPFQNDETFFLSVLTLEELGATGAQRPVVTLSRMVYAFMGTQIRAFLIARATNIVPPFGETVQQVFARISAVRDSPGRSTAGRSGTVHTDPRAIAVPASFVNFVPTDIQGITFAAPPSSLRTTFPSPFCSQPSFPH</sequence>